<gene>
    <name evidence="6" type="ORF">JFY56_20960</name>
</gene>
<dbReference type="PROSITE" id="PS50043">
    <property type="entry name" value="HTH_LUXR_2"/>
    <property type="match status" value="1"/>
</dbReference>
<dbReference type="PRINTS" id="PR00038">
    <property type="entry name" value="HTHLUXR"/>
</dbReference>
<keyword evidence="1 3" id="KW-0597">Phosphoprotein</keyword>
<protein>
    <submittedName>
        <fullName evidence="6">Response regulator</fullName>
    </submittedName>
</protein>
<dbReference type="PROSITE" id="PS00622">
    <property type="entry name" value="HTH_LUXR_1"/>
    <property type="match status" value="1"/>
</dbReference>
<dbReference type="Pfam" id="PF00196">
    <property type="entry name" value="GerE"/>
    <property type="match status" value="1"/>
</dbReference>
<dbReference type="Pfam" id="PF00072">
    <property type="entry name" value="Response_reg"/>
    <property type="match status" value="1"/>
</dbReference>
<accession>A0ABS3TVJ7</accession>
<comment type="caution">
    <text evidence="6">The sequence shown here is derived from an EMBL/GenBank/DDBJ whole genome shotgun (WGS) entry which is preliminary data.</text>
</comment>
<evidence type="ECO:0000256" key="2">
    <source>
        <dbReference type="ARBA" id="ARBA00023125"/>
    </source>
</evidence>
<dbReference type="CDD" id="cd17535">
    <property type="entry name" value="REC_NarL-like"/>
    <property type="match status" value="1"/>
</dbReference>
<evidence type="ECO:0000313" key="7">
    <source>
        <dbReference type="Proteomes" id="UP000669060"/>
    </source>
</evidence>
<dbReference type="PROSITE" id="PS50110">
    <property type="entry name" value="RESPONSE_REGULATORY"/>
    <property type="match status" value="1"/>
</dbReference>
<proteinExistence type="predicted"/>
<dbReference type="InterPro" id="IPR058245">
    <property type="entry name" value="NreC/VraR/RcsB-like_REC"/>
</dbReference>
<dbReference type="SUPFAM" id="SSF46894">
    <property type="entry name" value="C-terminal effector domain of the bipartite response regulators"/>
    <property type="match status" value="1"/>
</dbReference>
<dbReference type="RefSeq" id="WP_208316082.1">
    <property type="nucleotide sequence ID" value="NZ_JAELYA010000009.1"/>
</dbReference>
<dbReference type="Gene3D" id="3.40.50.2300">
    <property type="match status" value="1"/>
</dbReference>
<evidence type="ECO:0000259" key="5">
    <source>
        <dbReference type="PROSITE" id="PS50110"/>
    </source>
</evidence>
<dbReference type="SMART" id="SM00448">
    <property type="entry name" value="REC"/>
    <property type="match status" value="1"/>
</dbReference>
<dbReference type="CDD" id="cd06170">
    <property type="entry name" value="LuxR_C_like"/>
    <property type="match status" value="1"/>
</dbReference>
<keyword evidence="2" id="KW-0238">DNA-binding</keyword>
<evidence type="ECO:0000256" key="1">
    <source>
        <dbReference type="ARBA" id="ARBA00022553"/>
    </source>
</evidence>
<dbReference type="Proteomes" id="UP000669060">
    <property type="component" value="Unassembled WGS sequence"/>
</dbReference>
<evidence type="ECO:0000313" key="6">
    <source>
        <dbReference type="EMBL" id="MBO3277691.1"/>
    </source>
</evidence>
<feature type="domain" description="HTH luxR-type" evidence="4">
    <location>
        <begin position="148"/>
        <end position="213"/>
    </location>
</feature>
<dbReference type="PANTHER" id="PTHR43214">
    <property type="entry name" value="TWO-COMPONENT RESPONSE REGULATOR"/>
    <property type="match status" value="1"/>
</dbReference>
<dbReference type="InterPro" id="IPR016032">
    <property type="entry name" value="Sig_transdc_resp-reg_C-effctor"/>
</dbReference>
<dbReference type="InterPro" id="IPR039420">
    <property type="entry name" value="WalR-like"/>
</dbReference>
<dbReference type="PANTHER" id="PTHR43214:SF17">
    <property type="entry name" value="TRANSCRIPTIONAL REGULATORY PROTEIN RCSB"/>
    <property type="match status" value="1"/>
</dbReference>
<evidence type="ECO:0000259" key="4">
    <source>
        <dbReference type="PROSITE" id="PS50043"/>
    </source>
</evidence>
<feature type="modified residue" description="4-aspartylphosphate" evidence="3">
    <location>
        <position position="56"/>
    </location>
</feature>
<dbReference type="SUPFAM" id="SSF52172">
    <property type="entry name" value="CheY-like"/>
    <property type="match status" value="1"/>
</dbReference>
<keyword evidence="7" id="KW-1185">Reference proteome</keyword>
<dbReference type="InterPro" id="IPR001789">
    <property type="entry name" value="Sig_transdc_resp-reg_receiver"/>
</dbReference>
<organism evidence="6 7">
    <name type="scientific">Pseudomonas schmalbachii</name>
    <dbReference type="NCBI Taxonomy" id="2816993"/>
    <lineage>
        <taxon>Bacteria</taxon>
        <taxon>Pseudomonadati</taxon>
        <taxon>Pseudomonadota</taxon>
        <taxon>Gammaproteobacteria</taxon>
        <taxon>Pseudomonadales</taxon>
        <taxon>Pseudomonadaceae</taxon>
        <taxon>Pseudomonas</taxon>
    </lineage>
</organism>
<sequence>MEAVRVVLADDHPIVLAGVREVIERDARFVVVGEARNSSELVQLCTDVRPDIVITDYNMPGDRAYGDGIKLIDYLRRHFPDTRILILTMLSNNLILSSLYDLGVSGVILKNGDLNEILVALAALSQGRTYRGPGMQSGSSVATNRDDIGARIASLSVKEFEVLRHFVSGMTVGEIAEHLKRSVKTVSAQKIAAMRKLDVDSDQALLLFCIKANLFQ</sequence>
<feature type="domain" description="Response regulatory" evidence="5">
    <location>
        <begin position="5"/>
        <end position="125"/>
    </location>
</feature>
<dbReference type="InterPro" id="IPR011006">
    <property type="entry name" value="CheY-like_superfamily"/>
</dbReference>
<dbReference type="EMBL" id="JAELYA010000009">
    <property type="protein sequence ID" value="MBO3277691.1"/>
    <property type="molecule type" value="Genomic_DNA"/>
</dbReference>
<evidence type="ECO:0000256" key="3">
    <source>
        <dbReference type="PROSITE-ProRule" id="PRU00169"/>
    </source>
</evidence>
<reference evidence="6 7" key="1">
    <citation type="submission" date="2020-12" db="EMBL/GenBank/DDBJ databases">
        <title>Pseudomonas schmalbachii sp. nov. isolated from millipede gut.</title>
        <authorList>
            <person name="Shelomi M."/>
        </authorList>
    </citation>
    <scope>NUCLEOTIDE SEQUENCE [LARGE SCALE GENOMIC DNA]</scope>
    <source>
        <strain evidence="6 7">Milli4</strain>
    </source>
</reference>
<dbReference type="SMART" id="SM00421">
    <property type="entry name" value="HTH_LUXR"/>
    <property type="match status" value="1"/>
</dbReference>
<dbReference type="InterPro" id="IPR000792">
    <property type="entry name" value="Tscrpt_reg_LuxR_C"/>
</dbReference>
<name>A0ABS3TVJ7_9PSED</name>